<proteinExistence type="predicted"/>
<organism evidence="2 3">
    <name type="scientific">Pseudonocardia parietis</name>
    <dbReference type="NCBI Taxonomy" id="570936"/>
    <lineage>
        <taxon>Bacteria</taxon>
        <taxon>Bacillati</taxon>
        <taxon>Actinomycetota</taxon>
        <taxon>Actinomycetes</taxon>
        <taxon>Pseudonocardiales</taxon>
        <taxon>Pseudonocardiaceae</taxon>
        <taxon>Pseudonocardia</taxon>
    </lineage>
</organism>
<dbReference type="GO" id="GO:0016787">
    <property type="term" value="F:hydrolase activity"/>
    <property type="evidence" value="ECO:0007669"/>
    <property type="project" value="UniProtKB-KW"/>
</dbReference>
<dbReference type="Proteomes" id="UP001519295">
    <property type="component" value="Unassembled WGS sequence"/>
</dbReference>
<dbReference type="RefSeq" id="WP_210036527.1">
    <property type="nucleotide sequence ID" value="NZ_JAGINU010000002.1"/>
</dbReference>
<feature type="transmembrane region" description="Helical" evidence="1">
    <location>
        <begin position="81"/>
        <end position="101"/>
    </location>
</feature>
<feature type="transmembrane region" description="Helical" evidence="1">
    <location>
        <begin position="107"/>
        <end position="128"/>
    </location>
</feature>
<keyword evidence="3" id="KW-1185">Reference proteome</keyword>
<accession>A0ABS4W575</accession>
<dbReference type="EMBL" id="JAGINU010000002">
    <property type="protein sequence ID" value="MBP2371360.1"/>
    <property type="molecule type" value="Genomic_DNA"/>
</dbReference>
<name>A0ABS4W575_9PSEU</name>
<feature type="transmembrane region" description="Helical" evidence="1">
    <location>
        <begin position="49"/>
        <end position="69"/>
    </location>
</feature>
<sequence length="201" mass="20195">MMGRSHAITGGAAGLAIAHVTATGAAVAAACWAAGSVAGLAPDLCHPKATIVRMLGPIGAVLCRIVRAISRAVGLPAHRGITHSAVVVVPVLTTALFAALTAAAPDLAVPVAAAAGAGALSALLGDWITLDSVRSLLWPLMRRTPGPPRWLRIRTGGGVETKLIVPVLTVATVALAATVVIGWPARAWLAHLSMPQPPSPA</sequence>
<evidence type="ECO:0000313" key="3">
    <source>
        <dbReference type="Proteomes" id="UP001519295"/>
    </source>
</evidence>
<keyword evidence="1" id="KW-0472">Membrane</keyword>
<dbReference type="PROSITE" id="PS51257">
    <property type="entry name" value="PROKAR_LIPOPROTEIN"/>
    <property type="match status" value="1"/>
</dbReference>
<keyword evidence="2" id="KW-0378">Hydrolase</keyword>
<dbReference type="InterPro" id="IPR007404">
    <property type="entry name" value="YdjM-like"/>
</dbReference>
<comment type="caution">
    <text evidence="2">The sequence shown here is derived from an EMBL/GenBank/DDBJ whole genome shotgun (WGS) entry which is preliminary data.</text>
</comment>
<gene>
    <name evidence="2" type="ORF">JOF36_007133</name>
</gene>
<evidence type="ECO:0000313" key="2">
    <source>
        <dbReference type="EMBL" id="MBP2371360.1"/>
    </source>
</evidence>
<evidence type="ECO:0000256" key="1">
    <source>
        <dbReference type="SAM" id="Phobius"/>
    </source>
</evidence>
<feature type="transmembrane region" description="Helical" evidence="1">
    <location>
        <begin position="163"/>
        <end position="185"/>
    </location>
</feature>
<dbReference type="Pfam" id="PF04307">
    <property type="entry name" value="YdjM"/>
    <property type="match status" value="1"/>
</dbReference>
<keyword evidence="1" id="KW-0812">Transmembrane</keyword>
<keyword evidence="1" id="KW-1133">Transmembrane helix</keyword>
<reference evidence="2 3" key="1">
    <citation type="submission" date="2021-03" db="EMBL/GenBank/DDBJ databases">
        <title>Sequencing the genomes of 1000 actinobacteria strains.</title>
        <authorList>
            <person name="Klenk H.-P."/>
        </authorList>
    </citation>
    <scope>NUCLEOTIDE SEQUENCE [LARGE SCALE GENOMIC DNA]</scope>
    <source>
        <strain evidence="2 3">DSM 45256</strain>
    </source>
</reference>
<protein>
    <submittedName>
        <fullName evidence="2">Membrane-bound metal-dependent hydrolase YbcI (DUF457 family)</fullName>
    </submittedName>
</protein>